<protein>
    <submittedName>
        <fullName evidence="2">Type IIA topoisomerase (DNA gyrase/topo II, topoisomerase IV), A subunit</fullName>
    </submittedName>
</protein>
<feature type="signal peptide" evidence="1">
    <location>
        <begin position="1"/>
        <end position="22"/>
    </location>
</feature>
<evidence type="ECO:0000313" key="2">
    <source>
        <dbReference type="EMBL" id="SUD40278.1"/>
    </source>
</evidence>
<proteinExistence type="predicted"/>
<dbReference type="Proteomes" id="UP000254260">
    <property type="component" value="Unassembled WGS sequence"/>
</dbReference>
<gene>
    <name evidence="2" type="ORF">NCTC10899_03114</name>
</gene>
<reference evidence="2 3" key="1">
    <citation type="submission" date="2018-06" db="EMBL/GenBank/DDBJ databases">
        <authorList>
            <consortium name="Pathogen Informatics"/>
            <person name="Doyle S."/>
        </authorList>
    </citation>
    <scope>NUCLEOTIDE SEQUENCE [LARGE SCALE GENOMIC DNA]</scope>
    <source>
        <strain evidence="2 3">NCTC10899</strain>
    </source>
</reference>
<dbReference type="InterPro" id="IPR032608">
    <property type="entry name" value="DUF4892"/>
</dbReference>
<organism evidence="2 3">
    <name type="scientific">Ectopseudomonas mendocina</name>
    <name type="common">Pseudomonas mendocina</name>
    <dbReference type="NCBI Taxonomy" id="300"/>
    <lineage>
        <taxon>Bacteria</taxon>
        <taxon>Pseudomonadati</taxon>
        <taxon>Pseudomonadota</taxon>
        <taxon>Gammaproteobacteria</taxon>
        <taxon>Pseudomonadales</taxon>
        <taxon>Pseudomonadaceae</taxon>
        <taxon>Ectopseudomonas</taxon>
    </lineage>
</organism>
<dbReference type="AlphaFoldDB" id="A0A379IVF1"/>
<dbReference type="EMBL" id="UGUU01000001">
    <property type="protein sequence ID" value="SUD40278.1"/>
    <property type="molecule type" value="Genomic_DNA"/>
</dbReference>
<dbReference type="GO" id="GO:0016853">
    <property type="term" value="F:isomerase activity"/>
    <property type="evidence" value="ECO:0007669"/>
    <property type="project" value="UniProtKB-KW"/>
</dbReference>
<evidence type="ECO:0000313" key="3">
    <source>
        <dbReference type="Proteomes" id="UP000254260"/>
    </source>
</evidence>
<accession>A0A379IVF1</accession>
<sequence>MMGRMKLFFAALGILSGGAALAADLPGSRDLEVLPRFPASHIVAFKEAPDAERIYPQGSIRRISGRLRYEREILVQGQHSAVTYELPRTHSADQVFTAARETLLEHGAELLYWCQGRECGASSLWANSVFGNATLYGSDDQQAYALLRLAEPNHESLLALYSITRGNRRAYLHVEQLDADAPLGVLLPTPATLLRQLRADGQLKLPGDASADSAWVEALARSLNLDSTLRVTLAGSQAEAWREALIEQRVREARLELGESSDEALSVRLLR</sequence>
<feature type="chain" id="PRO_5016845845" evidence="1">
    <location>
        <begin position="23"/>
        <end position="271"/>
    </location>
</feature>
<keyword evidence="2" id="KW-0413">Isomerase</keyword>
<dbReference type="Pfam" id="PF16234">
    <property type="entry name" value="DUF4892"/>
    <property type="match status" value="1"/>
</dbReference>
<keyword evidence="1" id="KW-0732">Signal</keyword>
<name>A0A379IVF1_ECTME</name>
<evidence type="ECO:0000256" key="1">
    <source>
        <dbReference type="SAM" id="SignalP"/>
    </source>
</evidence>